<gene>
    <name evidence="1" type="ORF">EDD66_101372</name>
</gene>
<organism evidence="1 2">
    <name type="scientific">Mobilisporobacter senegalensis</name>
    <dbReference type="NCBI Taxonomy" id="1329262"/>
    <lineage>
        <taxon>Bacteria</taxon>
        <taxon>Bacillati</taxon>
        <taxon>Bacillota</taxon>
        <taxon>Clostridia</taxon>
        <taxon>Lachnospirales</taxon>
        <taxon>Lachnospiraceae</taxon>
        <taxon>Mobilisporobacter</taxon>
    </lineage>
</organism>
<name>A0A3N1XYU2_9FIRM</name>
<dbReference type="EMBL" id="RJVG01000001">
    <property type="protein sequence ID" value="ROR31754.1"/>
    <property type="molecule type" value="Genomic_DNA"/>
</dbReference>
<accession>A0A3N1XYU2</accession>
<sequence length="44" mass="5138">MIWLKITASRGENLLAIFYSRYKIIIGDIDIVALITLETVEMYF</sequence>
<proteinExistence type="predicted"/>
<comment type="caution">
    <text evidence="1">The sequence shown here is derived from an EMBL/GenBank/DDBJ whole genome shotgun (WGS) entry which is preliminary data.</text>
</comment>
<evidence type="ECO:0000313" key="1">
    <source>
        <dbReference type="EMBL" id="ROR31754.1"/>
    </source>
</evidence>
<evidence type="ECO:0000313" key="2">
    <source>
        <dbReference type="Proteomes" id="UP000273083"/>
    </source>
</evidence>
<reference evidence="1 2" key="1">
    <citation type="submission" date="2018-11" db="EMBL/GenBank/DDBJ databases">
        <title>Genomic Encyclopedia of Type Strains, Phase IV (KMG-IV): sequencing the most valuable type-strain genomes for metagenomic binning, comparative biology and taxonomic classification.</title>
        <authorList>
            <person name="Goeker M."/>
        </authorList>
    </citation>
    <scope>NUCLEOTIDE SEQUENCE [LARGE SCALE GENOMIC DNA]</scope>
    <source>
        <strain evidence="1 2">DSM 26537</strain>
    </source>
</reference>
<dbReference type="AlphaFoldDB" id="A0A3N1XYU2"/>
<keyword evidence="2" id="KW-1185">Reference proteome</keyword>
<dbReference type="Proteomes" id="UP000273083">
    <property type="component" value="Unassembled WGS sequence"/>
</dbReference>
<protein>
    <submittedName>
        <fullName evidence="1">Uncharacterized protein</fullName>
    </submittedName>
</protein>